<accession>A0A0B5FQR2</accession>
<dbReference type="AlphaFoldDB" id="A0A0B5FQR2"/>
<feature type="DNA-binding region" description="H-T-H motif" evidence="2">
    <location>
        <begin position="29"/>
        <end position="48"/>
    </location>
</feature>
<dbReference type="InterPro" id="IPR009057">
    <property type="entry name" value="Homeodomain-like_sf"/>
</dbReference>
<dbReference type="InterPro" id="IPR001647">
    <property type="entry name" value="HTH_TetR"/>
</dbReference>
<dbReference type="KEGG" id="gsb:GSUB_04260"/>
<evidence type="ECO:0000256" key="1">
    <source>
        <dbReference type="ARBA" id="ARBA00023125"/>
    </source>
</evidence>
<sequence>MSSQHTEKRTAILEAAVELFADRGLHGAPTVAIAERAGVGVGTIYRYFKDKDDLIDQLHQDLQERARHHIAAGYDAERPISERFKFLFSRMLDFLLANPREFKFMELHYYSSRGLAERTPSTEEEEPIRTLLAEARHLQIFKDAPLDVLEAIAFGPLVALAKSHSHRGLPLDEESRKLTVQAAWDALKSNPE</sequence>
<dbReference type="Proteomes" id="UP000035036">
    <property type="component" value="Chromosome"/>
</dbReference>
<dbReference type="RefSeq" id="WP_040199345.1">
    <property type="nucleotide sequence ID" value="NZ_CP010311.1"/>
</dbReference>
<evidence type="ECO:0000313" key="5">
    <source>
        <dbReference type="Proteomes" id="UP000035036"/>
    </source>
</evidence>
<dbReference type="Pfam" id="PF22604">
    <property type="entry name" value="TetR_HI_0893_C"/>
    <property type="match status" value="1"/>
</dbReference>
<dbReference type="PANTHER" id="PTHR30055:SF207">
    <property type="entry name" value="HTH-TYPE TRANSCRIPTIONAL REPRESSOR FATR"/>
    <property type="match status" value="1"/>
</dbReference>
<dbReference type="EMBL" id="CP010311">
    <property type="protein sequence ID" value="AJF05931.1"/>
    <property type="molecule type" value="Genomic_DNA"/>
</dbReference>
<proteinExistence type="predicted"/>
<dbReference type="SUPFAM" id="SSF46689">
    <property type="entry name" value="Homeodomain-like"/>
    <property type="match status" value="1"/>
</dbReference>
<evidence type="ECO:0000313" key="4">
    <source>
        <dbReference type="EMBL" id="AJF05931.1"/>
    </source>
</evidence>
<reference evidence="4 5" key="1">
    <citation type="journal article" date="2015" name="Genome Announc.">
        <title>Genomes of Geoalkalibacter ferrihydriticus Z-0531T and Geoalkalibacter subterraneus Red1T, Two Haloalkaliphilic Metal-Reducing Deltaproteobacteria.</title>
        <authorList>
            <person name="Badalamenti J.P."/>
            <person name="Krajmalnik-Brown R."/>
            <person name="Torres C.I."/>
            <person name="Bond D.R."/>
        </authorList>
    </citation>
    <scope>NUCLEOTIDE SEQUENCE [LARGE SCALE GENOMIC DNA]</scope>
    <source>
        <strain evidence="4 5">Red1</strain>
    </source>
</reference>
<dbReference type="InterPro" id="IPR054422">
    <property type="entry name" value="TetR-like_HI_0893_C"/>
</dbReference>
<dbReference type="Gene3D" id="1.10.357.10">
    <property type="entry name" value="Tetracycline Repressor, domain 2"/>
    <property type="match status" value="1"/>
</dbReference>
<keyword evidence="5" id="KW-1185">Reference proteome</keyword>
<dbReference type="STRING" id="483547.GSUB_04260"/>
<feature type="domain" description="HTH tetR-type" evidence="3">
    <location>
        <begin position="6"/>
        <end position="66"/>
    </location>
</feature>
<protein>
    <recommendedName>
        <fullName evidence="3">HTH tetR-type domain-containing protein</fullName>
    </recommendedName>
</protein>
<keyword evidence="1 2" id="KW-0238">DNA-binding</keyword>
<dbReference type="GO" id="GO:0003700">
    <property type="term" value="F:DNA-binding transcription factor activity"/>
    <property type="evidence" value="ECO:0007669"/>
    <property type="project" value="TreeGrafter"/>
</dbReference>
<dbReference type="InterPro" id="IPR036271">
    <property type="entry name" value="Tet_transcr_reg_TetR-rel_C_sf"/>
</dbReference>
<evidence type="ECO:0000256" key="2">
    <source>
        <dbReference type="PROSITE-ProRule" id="PRU00335"/>
    </source>
</evidence>
<dbReference type="PRINTS" id="PR00455">
    <property type="entry name" value="HTHTETR"/>
</dbReference>
<dbReference type="InterPro" id="IPR050109">
    <property type="entry name" value="HTH-type_TetR-like_transc_reg"/>
</dbReference>
<dbReference type="PANTHER" id="PTHR30055">
    <property type="entry name" value="HTH-TYPE TRANSCRIPTIONAL REGULATOR RUTR"/>
    <property type="match status" value="1"/>
</dbReference>
<dbReference type="HOGENOM" id="CLU_069356_12_9_7"/>
<dbReference type="SUPFAM" id="SSF48498">
    <property type="entry name" value="Tetracyclin repressor-like, C-terminal domain"/>
    <property type="match status" value="1"/>
</dbReference>
<dbReference type="GO" id="GO:0000976">
    <property type="term" value="F:transcription cis-regulatory region binding"/>
    <property type="evidence" value="ECO:0007669"/>
    <property type="project" value="TreeGrafter"/>
</dbReference>
<gene>
    <name evidence="4" type="ORF">GSUB_04260</name>
</gene>
<evidence type="ECO:0000259" key="3">
    <source>
        <dbReference type="PROSITE" id="PS50977"/>
    </source>
</evidence>
<name>A0A0B5FQR2_9BACT</name>
<dbReference type="Pfam" id="PF00440">
    <property type="entry name" value="TetR_N"/>
    <property type="match status" value="1"/>
</dbReference>
<organism evidence="4 5">
    <name type="scientific">Geoalkalibacter subterraneus</name>
    <dbReference type="NCBI Taxonomy" id="483547"/>
    <lineage>
        <taxon>Bacteria</taxon>
        <taxon>Pseudomonadati</taxon>
        <taxon>Thermodesulfobacteriota</taxon>
        <taxon>Desulfuromonadia</taxon>
        <taxon>Desulfuromonadales</taxon>
        <taxon>Geoalkalibacteraceae</taxon>
        <taxon>Geoalkalibacter</taxon>
    </lineage>
</organism>
<dbReference type="OrthoDB" id="6430772at2"/>
<dbReference type="PROSITE" id="PS50977">
    <property type="entry name" value="HTH_TETR_2"/>
    <property type="match status" value="1"/>
</dbReference>